<dbReference type="Pfam" id="PF13613">
    <property type="entry name" value="HTH_Tnp_4"/>
    <property type="match status" value="1"/>
</dbReference>
<dbReference type="InterPro" id="IPR027805">
    <property type="entry name" value="Transposase_HTH_dom"/>
</dbReference>
<comment type="cofactor">
    <cofactor evidence="1">
        <name>a divalent metal cation</name>
        <dbReference type="ChEBI" id="CHEBI:60240"/>
    </cofactor>
</comment>
<dbReference type="AlphaFoldDB" id="A0A5M3VP11"/>
<proteinExistence type="predicted"/>
<comment type="caution">
    <text evidence="5">The sequence shown here is derived from an EMBL/GenBank/DDBJ whole genome shotgun (WGS) entry which is preliminary data.</text>
</comment>
<keyword evidence="6" id="KW-1185">Reference proteome</keyword>
<protein>
    <submittedName>
        <fullName evidence="5">Transposase</fullName>
    </submittedName>
</protein>
<dbReference type="InterPro" id="IPR027806">
    <property type="entry name" value="HARBI1_dom"/>
</dbReference>
<name>A0A5M3VP11_9ACTN</name>
<keyword evidence="2" id="KW-0479">Metal-binding</keyword>
<feature type="domain" description="DDE Tnp4" evidence="3">
    <location>
        <begin position="109"/>
        <end position="266"/>
    </location>
</feature>
<dbReference type="RefSeq" id="WP_246238316.1">
    <property type="nucleotide sequence ID" value="NZ_BLAD01000021.1"/>
</dbReference>
<dbReference type="EMBL" id="BLAD01000021">
    <property type="protein sequence ID" value="GER97948.1"/>
    <property type="molecule type" value="Genomic_DNA"/>
</dbReference>
<accession>A0A5M3VP11</accession>
<evidence type="ECO:0000256" key="1">
    <source>
        <dbReference type="ARBA" id="ARBA00001968"/>
    </source>
</evidence>
<organism evidence="5 6">
    <name type="scientific">Acrocarpospora corrugata</name>
    <dbReference type="NCBI Taxonomy" id="35763"/>
    <lineage>
        <taxon>Bacteria</taxon>
        <taxon>Bacillati</taxon>
        <taxon>Actinomycetota</taxon>
        <taxon>Actinomycetes</taxon>
        <taxon>Streptosporangiales</taxon>
        <taxon>Streptosporangiaceae</taxon>
        <taxon>Acrocarpospora</taxon>
    </lineage>
</organism>
<dbReference type="GO" id="GO:0046872">
    <property type="term" value="F:metal ion binding"/>
    <property type="evidence" value="ECO:0007669"/>
    <property type="project" value="UniProtKB-KW"/>
</dbReference>
<evidence type="ECO:0000259" key="3">
    <source>
        <dbReference type="Pfam" id="PF13359"/>
    </source>
</evidence>
<evidence type="ECO:0000313" key="6">
    <source>
        <dbReference type="Proteomes" id="UP000334990"/>
    </source>
</evidence>
<evidence type="ECO:0000259" key="4">
    <source>
        <dbReference type="Pfam" id="PF13613"/>
    </source>
</evidence>
<dbReference type="Pfam" id="PF13359">
    <property type="entry name" value="DDE_Tnp_4"/>
    <property type="match status" value="1"/>
</dbReference>
<feature type="domain" description="Transposase Helix-turn-helix" evidence="4">
    <location>
        <begin position="37"/>
        <end position="87"/>
    </location>
</feature>
<dbReference type="Proteomes" id="UP000334990">
    <property type="component" value="Unassembled WGS sequence"/>
</dbReference>
<reference evidence="5 6" key="1">
    <citation type="submission" date="2019-10" db="EMBL/GenBank/DDBJ databases">
        <title>Whole genome shotgun sequence of Acrocarpospora corrugata NBRC 13972.</title>
        <authorList>
            <person name="Ichikawa N."/>
            <person name="Kimura A."/>
            <person name="Kitahashi Y."/>
            <person name="Komaki H."/>
            <person name="Oguchi A."/>
        </authorList>
    </citation>
    <scope>NUCLEOTIDE SEQUENCE [LARGE SCALE GENOMIC DNA]</scope>
    <source>
        <strain evidence="5 6">NBRC 13972</strain>
    </source>
</reference>
<evidence type="ECO:0000256" key="2">
    <source>
        <dbReference type="ARBA" id="ARBA00022723"/>
    </source>
</evidence>
<sequence>MIAYPAMLDVPRELVRYVGQLLYHERRRRGTPKGSRRLTCFFQALFALTWLRSKPSIRLHGTAFGLSQATAYRYLHEVIDVLADLAPDLHEALERAARNGIPHLILDGKIFDTDRCRAKTTSVKGETIDAWFSGKTGDFGGNIQALCEPDGFPIWTSDVEPGGVADIEAARRHVLPAVYPYATTMPVLADSGYQGAGHGIHVPFKQPTGGNVLSIDNRTHNSLQRALRSLGERGFALLTERWTALQHTTLSPSRIGDLVRAALVLVHFEHRRIR</sequence>
<gene>
    <name evidence="5" type="ORF">Acor_00100</name>
</gene>
<evidence type="ECO:0000313" key="5">
    <source>
        <dbReference type="EMBL" id="GER97948.1"/>
    </source>
</evidence>